<dbReference type="Proteomes" id="UP000805193">
    <property type="component" value="Unassembled WGS sequence"/>
</dbReference>
<comment type="caution">
    <text evidence="1">The sequence shown here is derived from an EMBL/GenBank/DDBJ whole genome shotgun (WGS) entry which is preliminary data.</text>
</comment>
<evidence type="ECO:0000313" key="1">
    <source>
        <dbReference type="EMBL" id="KAG0425699.1"/>
    </source>
</evidence>
<dbReference type="EMBL" id="JABSTQ010009807">
    <property type="protein sequence ID" value="KAG0425699.1"/>
    <property type="molecule type" value="Genomic_DNA"/>
</dbReference>
<gene>
    <name evidence="1" type="ORF">HPB47_027128</name>
</gene>
<organism evidence="1 2">
    <name type="scientific">Ixodes persulcatus</name>
    <name type="common">Taiga tick</name>
    <dbReference type="NCBI Taxonomy" id="34615"/>
    <lineage>
        <taxon>Eukaryota</taxon>
        <taxon>Metazoa</taxon>
        <taxon>Ecdysozoa</taxon>
        <taxon>Arthropoda</taxon>
        <taxon>Chelicerata</taxon>
        <taxon>Arachnida</taxon>
        <taxon>Acari</taxon>
        <taxon>Parasitiformes</taxon>
        <taxon>Ixodida</taxon>
        <taxon>Ixodoidea</taxon>
        <taxon>Ixodidae</taxon>
        <taxon>Ixodinae</taxon>
        <taxon>Ixodes</taxon>
    </lineage>
</organism>
<keyword evidence="2" id="KW-1185">Reference proteome</keyword>
<proteinExistence type="predicted"/>
<reference evidence="1 2" key="1">
    <citation type="journal article" date="2020" name="Cell">
        <title>Large-Scale Comparative Analyses of Tick Genomes Elucidate Their Genetic Diversity and Vector Capacities.</title>
        <authorList>
            <consortium name="Tick Genome and Microbiome Consortium (TIGMIC)"/>
            <person name="Jia N."/>
            <person name="Wang J."/>
            <person name="Shi W."/>
            <person name="Du L."/>
            <person name="Sun Y."/>
            <person name="Zhan W."/>
            <person name="Jiang J.F."/>
            <person name="Wang Q."/>
            <person name="Zhang B."/>
            <person name="Ji P."/>
            <person name="Bell-Sakyi L."/>
            <person name="Cui X.M."/>
            <person name="Yuan T.T."/>
            <person name="Jiang B.G."/>
            <person name="Yang W.F."/>
            <person name="Lam T.T."/>
            <person name="Chang Q.C."/>
            <person name="Ding S.J."/>
            <person name="Wang X.J."/>
            <person name="Zhu J.G."/>
            <person name="Ruan X.D."/>
            <person name="Zhao L."/>
            <person name="Wei J.T."/>
            <person name="Ye R.Z."/>
            <person name="Que T.C."/>
            <person name="Du C.H."/>
            <person name="Zhou Y.H."/>
            <person name="Cheng J.X."/>
            <person name="Dai P.F."/>
            <person name="Guo W.B."/>
            <person name="Han X.H."/>
            <person name="Huang E.J."/>
            <person name="Li L.F."/>
            <person name="Wei W."/>
            <person name="Gao Y.C."/>
            <person name="Liu J.Z."/>
            <person name="Shao H.Z."/>
            <person name="Wang X."/>
            <person name="Wang C.C."/>
            <person name="Yang T.C."/>
            <person name="Huo Q.B."/>
            <person name="Li W."/>
            <person name="Chen H.Y."/>
            <person name="Chen S.E."/>
            <person name="Zhou L.G."/>
            <person name="Ni X.B."/>
            <person name="Tian J.H."/>
            <person name="Sheng Y."/>
            <person name="Liu T."/>
            <person name="Pan Y.S."/>
            <person name="Xia L.Y."/>
            <person name="Li J."/>
            <person name="Zhao F."/>
            <person name="Cao W.C."/>
        </authorList>
    </citation>
    <scope>NUCLEOTIDE SEQUENCE [LARGE SCALE GENOMIC DNA]</scope>
    <source>
        <strain evidence="1">Iper-2018</strain>
    </source>
</reference>
<protein>
    <submittedName>
        <fullName evidence="1">Uncharacterized protein</fullName>
    </submittedName>
</protein>
<name>A0AC60PXB5_IXOPE</name>
<evidence type="ECO:0000313" key="2">
    <source>
        <dbReference type="Proteomes" id="UP000805193"/>
    </source>
</evidence>
<accession>A0AC60PXB5</accession>
<sequence length="382" mass="42902">MNRAKTAVAPLLASTLGIKNQCRLKPTANHATRNMKILRSVDSGQKKKDITADFGLAPSTISTILSARKKTEICHANNTVKTDRKSPDPDREEALFSWFKDVTARNLAVSAPHCFLFQKAFGAEKQPKEQQPEARCGHCSLHPLGIRFRRHSMRHATHLLLTPLLLWIAVRQRATLLAWKRQKYSCKGKRVAQVTDDRSGKIATRGAIVPERVDSESDAPVSCLNTGLYQAKNLATKVEILRALKDGVSRQQVKENYDVKRSTLATYVKIEAEILQAFEREKFNAKESESNASKLWSKVTEELAVDTLVEFEDYEQCNDTTWMSAELTTNDDLNNVREEENCSVEDTQNDEGAEAVFPDGQEESISASDVPECQRQIGQIPW</sequence>